<evidence type="ECO:0000259" key="5">
    <source>
        <dbReference type="Pfam" id="PF03330"/>
    </source>
</evidence>
<dbReference type="AlphaFoldDB" id="A0A9W6NB19"/>
<protein>
    <recommendedName>
        <fullName evidence="3">Endolytic peptidoglycan transglycosylase RlpA</fullName>
        <ecNumber evidence="3">4.2.2.-</ecNumber>
    </recommendedName>
</protein>
<dbReference type="InterPro" id="IPR034718">
    <property type="entry name" value="RlpA"/>
</dbReference>
<dbReference type="PANTHER" id="PTHR34183">
    <property type="entry name" value="ENDOLYTIC PEPTIDOGLYCAN TRANSGLYCOSYLASE RLPA"/>
    <property type="match status" value="1"/>
</dbReference>
<dbReference type="EMBL" id="BSFM01000012">
    <property type="protein sequence ID" value="GLK84130.1"/>
    <property type="molecule type" value="Genomic_DNA"/>
</dbReference>
<dbReference type="CDD" id="cd22268">
    <property type="entry name" value="DPBB_RlpA-like"/>
    <property type="match status" value="1"/>
</dbReference>
<dbReference type="GO" id="GO:0008932">
    <property type="term" value="F:lytic endotransglycosylase activity"/>
    <property type="evidence" value="ECO:0007669"/>
    <property type="project" value="UniProtKB-UniRule"/>
</dbReference>
<dbReference type="RefSeq" id="WP_213358437.1">
    <property type="nucleotide sequence ID" value="NZ_BSFM01000012.1"/>
</dbReference>
<evidence type="ECO:0000256" key="3">
    <source>
        <dbReference type="HAMAP-Rule" id="MF_02071"/>
    </source>
</evidence>
<keyword evidence="7" id="KW-1185">Reference proteome</keyword>
<dbReference type="HAMAP" id="MF_02071">
    <property type="entry name" value="RlpA"/>
    <property type="match status" value="1"/>
</dbReference>
<dbReference type="GO" id="GO:0071555">
    <property type="term" value="P:cell wall organization"/>
    <property type="evidence" value="ECO:0007669"/>
    <property type="project" value="UniProtKB-KW"/>
</dbReference>
<dbReference type="InterPro" id="IPR036908">
    <property type="entry name" value="RlpA-like_sf"/>
</dbReference>
<dbReference type="GO" id="GO:0000270">
    <property type="term" value="P:peptidoglycan metabolic process"/>
    <property type="evidence" value="ECO:0007669"/>
    <property type="project" value="UniProtKB-UniRule"/>
</dbReference>
<accession>A0A9W6NB19</accession>
<dbReference type="EC" id="4.2.2.-" evidence="3"/>
<dbReference type="SUPFAM" id="SSF50685">
    <property type="entry name" value="Barwin-like endoglucanases"/>
    <property type="match status" value="1"/>
</dbReference>
<reference evidence="6" key="1">
    <citation type="journal article" date="2014" name="Int. J. Syst. Evol. Microbiol.">
        <title>Complete genome sequence of Corynebacterium casei LMG S-19264T (=DSM 44701T), isolated from a smear-ripened cheese.</title>
        <authorList>
            <consortium name="US DOE Joint Genome Institute (JGI-PGF)"/>
            <person name="Walter F."/>
            <person name="Albersmeier A."/>
            <person name="Kalinowski J."/>
            <person name="Ruckert C."/>
        </authorList>
    </citation>
    <scope>NUCLEOTIDE SEQUENCE</scope>
    <source>
        <strain evidence="6">VKM B-2789</strain>
    </source>
</reference>
<dbReference type="PANTHER" id="PTHR34183:SF1">
    <property type="entry name" value="ENDOLYTIC PEPTIDOGLYCAN TRANSGLYCOSYLASE RLPA"/>
    <property type="match status" value="1"/>
</dbReference>
<dbReference type="NCBIfam" id="TIGR00413">
    <property type="entry name" value="rlpA"/>
    <property type="match status" value="1"/>
</dbReference>
<comment type="function">
    <text evidence="3">Lytic transglycosylase with a strong preference for naked glycan strands that lack stem peptides.</text>
</comment>
<proteinExistence type="inferred from homology"/>
<sequence>MGQESALDRVAGKSSVRVVSSGLSGVCRVAVLVGAGLLVANCTAENKLTSKIDPKYGVAASPRVVKPGDPVPKGGGAYRVGKPYTVAGRVYTPAENSKYRSEGLASWYGDDFHGRLTANGEVFDMHSIAAAHPTLPMPSYVKVTNLANSRSMVVRVNDRGPYHGNRVIDVSSRAADLLGFKRSGTARVRVEYVGRAPLEGSDDIQLASTLRENGKQVIPTTMLASAGSVLPRMAAPAPTRVAVANVPLPPSRPFELGEPSAEDVAEAPVAGPVVASAYSVNPVRVAARPAQQAAAVVAPPVPAPQQVAFAPLPPKPAARPVAAAPVAAQRPVAAAAPVAKPAPVRAAPATAPAAVAQMAPQPTRQQSLAAAGWVVGAQPAMSYSSQGATSGQGLY</sequence>
<dbReference type="InterPro" id="IPR009009">
    <property type="entry name" value="RlpA-like_DPBB"/>
</dbReference>
<keyword evidence="1 3" id="KW-0456">Lyase</keyword>
<name>A0A9W6NB19_9HYPH</name>
<evidence type="ECO:0000313" key="6">
    <source>
        <dbReference type="EMBL" id="GLK84130.1"/>
    </source>
</evidence>
<comment type="caution">
    <text evidence="6">The sequence shown here is derived from an EMBL/GenBank/DDBJ whole genome shotgun (WGS) entry which is preliminary data.</text>
</comment>
<feature type="domain" description="RlpA-like protein double-psi beta-barrel" evidence="5">
    <location>
        <begin position="101"/>
        <end position="190"/>
    </location>
</feature>
<dbReference type="Gene3D" id="2.40.40.10">
    <property type="entry name" value="RlpA-like domain"/>
    <property type="match status" value="1"/>
</dbReference>
<dbReference type="GO" id="GO:0009279">
    <property type="term" value="C:cell outer membrane"/>
    <property type="evidence" value="ECO:0007669"/>
    <property type="project" value="TreeGrafter"/>
</dbReference>
<dbReference type="Proteomes" id="UP001143330">
    <property type="component" value="Unassembled WGS sequence"/>
</dbReference>
<gene>
    <name evidence="3" type="primary">rlpA</name>
    <name evidence="6" type="ORF">GCM10017653_22000</name>
</gene>
<organism evidence="6 7">
    <name type="scientific">Ancylobacter defluvii</name>
    <dbReference type="NCBI Taxonomy" id="1282440"/>
    <lineage>
        <taxon>Bacteria</taxon>
        <taxon>Pseudomonadati</taxon>
        <taxon>Pseudomonadota</taxon>
        <taxon>Alphaproteobacteria</taxon>
        <taxon>Hyphomicrobiales</taxon>
        <taxon>Xanthobacteraceae</taxon>
        <taxon>Ancylobacter</taxon>
    </lineage>
</organism>
<evidence type="ECO:0000313" key="7">
    <source>
        <dbReference type="Proteomes" id="UP001143330"/>
    </source>
</evidence>
<reference evidence="6" key="2">
    <citation type="submission" date="2023-01" db="EMBL/GenBank/DDBJ databases">
        <authorList>
            <person name="Sun Q."/>
            <person name="Evtushenko L."/>
        </authorList>
    </citation>
    <scope>NUCLEOTIDE SEQUENCE</scope>
    <source>
        <strain evidence="6">VKM B-2789</strain>
    </source>
</reference>
<dbReference type="InterPro" id="IPR012997">
    <property type="entry name" value="RplA"/>
</dbReference>
<keyword evidence="2 3" id="KW-0961">Cell wall biogenesis/degradation</keyword>
<comment type="similarity">
    <text evidence="3 4">Belongs to the RlpA family.</text>
</comment>
<dbReference type="Pfam" id="PF03330">
    <property type="entry name" value="DPBB_1"/>
    <property type="match status" value="1"/>
</dbReference>
<evidence type="ECO:0000256" key="2">
    <source>
        <dbReference type="ARBA" id="ARBA00023316"/>
    </source>
</evidence>
<evidence type="ECO:0000256" key="1">
    <source>
        <dbReference type="ARBA" id="ARBA00023239"/>
    </source>
</evidence>
<evidence type="ECO:0000256" key="4">
    <source>
        <dbReference type="RuleBase" id="RU003495"/>
    </source>
</evidence>